<dbReference type="PANTHER" id="PTHR43245:SF55">
    <property type="entry name" value="NAD(P)-BINDING DOMAIN-CONTAINING PROTEIN"/>
    <property type="match status" value="1"/>
</dbReference>
<dbReference type="Pfam" id="PF01370">
    <property type="entry name" value="Epimerase"/>
    <property type="match status" value="1"/>
</dbReference>
<evidence type="ECO:0000313" key="4">
    <source>
        <dbReference type="Proteomes" id="UP000184092"/>
    </source>
</evidence>
<reference evidence="4" key="1">
    <citation type="submission" date="2016-11" db="EMBL/GenBank/DDBJ databases">
        <authorList>
            <person name="Varghese N."/>
            <person name="Submissions S."/>
        </authorList>
    </citation>
    <scope>NUCLEOTIDE SEQUENCE [LARGE SCALE GENOMIC DNA]</scope>
    <source>
        <strain evidence="4">CGMCC 1.2749</strain>
    </source>
</reference>
<evidence type="ECO:0000259" key="2">
    <source>
        <dbReference type="Pfam" id="PF14667"/>
    </source>
</evidence>
<organism evidence="3 4">
    <name type="scientific">Flavobacterium xinjiangense</name>
    <dbReference type="NCBI Taxonomy" id="178356"/>
    <lineage>
        <taxon>Bacteria</taxon>
        <taxon>Pseudomonadati</taxon>
        <taxon>Bacteroidota</taxon>
        <taxon>Flavobacteriia</taxon>
        <taxon>Flavobacteriales</taxon>
        <taxon>Flavobacteriaceae</taxon>
        <taxon>Flavobacterium</taxon>
    </lineage>
</organism>
<dbReference type="SUPFAM" id="SSF51182">
    <property type="entry name" value="RmlC-like cupins"/>
    <property type="match status" value="1"/>
</dbReference>
<dbReference type="InterPro" id="IPR011051">
    <property type="entry name" value="RmlC_Cupin_sf"/>
</dbReference>
<dbReference type="InterPro" id="IPR029303">
    <property type="entry name" value="CapF_C"/>
</dbReference>
<dbReference type="Pfam" id="PF14667">
    <property type="entry name" value="Polysacc_synt_C"/>
    <property type="match status" value="1"/>
</dbReference>
<dbReference type="Proteomes" id="UP000184092">
    <property type="component" value="Unassembled WGS sequence"/>
</dbReference>
<dbReference type="STRING" id="178356.SAMN05216269_10930"/>
<dbReference type="InterPro" id="IPR014710">
    <property type="entry name" value="RmlC-like_jellyroll"/>
</dbReference>
<dbReference type="Gene3D" id="3.40.50.720">
    <property type="entry name" value="NAD(P)-binding Rossmann-like Domain"/>
    <property type="match status" value="1"/>
</dbReference>
<evidence type="ECO:0000313" key="3">
    <source>
        <dbReference type="EMBL" id="SHM93988.1"/>
    </source>
</evidence>
<dbReference type="InterPro" id="IPR050177">
    <property type="entry name" value="Lipid_A_modif_metabolic_enz"/>
</dbReference>
<name>A0A1M7MSJ7_9FLAO</name>
<sequence>MLKIGITGQAGFVGTHLFNTLGLFPLEFQRIDFKKEYFSDEDQLNTFVKQCDVIVHLAAMNRHEDPQVIYDTNIGLVKKLIQSLEQTSSKAHVLFSSSTQEERDNLYGKSKKEGRELIKNWSKKTDGKFTGMLIPNVFGPFGQANYNSVVATFCHKLSHNETPVIEVDGDVKLIYIGELVDAILSEIRAGKGNTDVEIPFTSKSKVSKLLALLELYKSQYQVNGIIPSIGSTFELNLFNTFRCYMDIATHFPVKFVEHTDPRGSFVEIIRLGSGGQVSFSTTVPGITRGNHFHTRKVERFAVIKGKALIQLRRIGTDQVFNFYLDGKEPAYVDMPIWYTHNIKNIGEEVLYTNFWINEFYDPNDPDTFFENV</sequence>
<dbReference type="PANTHER" id="PTHR43245">
    <property type="entry name" value="BIFUNCTIONAL POLYMYXIN RESISTANCE PROTEIN ARNA"/>
    <property type="match status" value="1"/>
</dbReference>
<dbReference type="EMBL" id="FRCL01000009">
    <property type="protein sequence ID" value="SHM93988.1"/>
    <property type="molecule type" value="Genomic_DNA"/>
</dbReference>
<dbReference type="InterPro" id="IPR036291">
    <property type="entry name" value="NAD(P)-bd_dom_sf"/>
</dbReference>
<dbReference type="SUPFAM" id="SSF51735">
    <property type="entry name" value="NAD(P)-binding Rossmann-fold domains"/>
    <property type="match status" value="1"/>
</dbReference>
<dbReference type="CDD" id="cd07007">
    <property type="entry name" value="cupin_CapF-like_C"/>
    <property type="match status" value="1"/>
</dbReference>
<dbReference type="InterPro" id="IPR001509">
    <property type="entry name" value="Epimerase_deHydtase"/>
</dbReference>
<dbReference type="Gene3D" id="2.60.120.10">
    <property type="entry name" value="Jelly Rolls"/>
    <property type="match status" value="1"/>
</dbReference>
<accession>A0A1M7MSJ7</accession>
<dbReference type="AlphaFoldDB" id="A0A1M7MSJ7"/>
<feature type="domain" description="Capsular polysaccharide assembling protein CapF C-terminal" evidence="2">
    <location>
        <begin position="258"/>
        <end position="368"/>
    </location>
</feature>
<gene>
    <name evidence="3" type="ORF">SAMN05216269_10930</name>
</gene>
<protein>
    <submittedName>
        <fullName evidence="3">UDP-2-acetamido-2,6-beta-L-arabino-hexul-4-ose reductase</fullName>
    </submittedName>
</protein>
<proteinExistence type="predicted"/>
<feature type="domain" description="NAD-dependent epimerase/dehydratase" evidence="1">
    <location>
        <begin position="6"/>
        <end position="192"/>
    </location>
</feature>
<keyword evidence="4" id="KW-1185">Reference proteome</keyword>
<evidence type="ECO:0000259" key="1">
    <source>
        <dbReference type="Pfam" id="PF01370"/>
    </source>
</evidence>
<dbReference type="RefSeq" id="WP_073209588.1">
    <property type="nucleotide sequence ID" value="NZ_FRCL01000009.1"/>
</dbReference>
<dbReference type="OrthoDB" id="9801056at2"/>